<dbReference type="EMBL" id="FOVE01000017">
    <property type="protein sequence ID" value="SFN78140.1"/>
    <property type="molecule type" value="Genomic_DNA"/>
</dbReference>
<keyword evidence="4 6" id="KW-1133">Transmembrane helix</keyword>
<evidence type="ECO:0000256" key="1">
    <source>
        <dbReference type="ARBA" id="ARBA00004651"/>
    </source>
</evidence>
<protein>
    <submittedName>
        <fullName evidence="8">Cache domain-containing protein</fullName>
    </submittedName>
</protein>
<dbReference type="AlphaFoldDB" id="A0A1I5BTV5"/>
<gene>
    <name evidence="8" type="ORF">SAMN05660284_02242</name>
</gene>
<comment type="subcellular location">
    <subcellularLocation>
        <location evidence="1">Cell membrane</location>
        <topology evidence="1">Multi-pass membrane protein</topology>
    </subcellularLocation>
</comment>
<dbReference type="InterPro" id="IPR033480">
    <property type="entry name" value="sCache_2"/>
</dbReference>
<evidence type="ECO:0000256" key="4">
    <source>
        <dbReference type="ARBA" id="ARBA00022989"/>
    </source>
</evidence>
<evidence type="ECO:0000256" key="3">
    <source>
        <dbReference type="ARBA" id="ARBA00022692"/>
    </source>
</evidence>
<feature type="transmembrane region" description="Helical" evidence="6">
    <location>
        <begin position="7"/>
        <end position="27"/>
    </location>
</feature>
<dbReference type="Pfam" id="PF17200">
    <property type="entry name" value="sCache_2"/>
    <property type="match status" value="1"/>
</dbReference>
<keyword evidence="2" id="KW-1003">Cell membrane</keyword>
<dbReference type="CDD" id="cd17529">
    <property type="entry name" value="HAMP_I"/>
    <property type="match status" value="1"/>
</dbReference>
<dbReference type="Gene3D" id="3.30.450.20">
    <property type="entry name" value="PAS domain"/>
    <property type="match status" value="1"/>
</dbReference>
<accession>A0A1I5BTV5</accession>
<evidence type="ECO:0000256" key="6">
    <source>
        <dbReference type="SAM" id="Phobius"/>
    </source>
</evidence>
<dbReference type="RefSeq" id="WP_177187866.1">
    <property type="nucleotide sequence ID" value="NZ_FOVE01000017.1"/>
</dbReference>
<keyword evidence="3 6" id="KW-0812">Transmembrane</keyword>
<dbReference type="SMART" id="SM01049">
    <property type="entry name" value="Cache_2"/>
    <property type="match status" value="1"/>
</dbReference>
<organism evidence="8 9">
    <name type="scientific">Formivibrio citricus</name>
    <dbReference type="NCBI Taxonomy" id="83765"/>
    <lineage>
        <taxon>Bacteria</taxon>
        <taxon>Pseudomonadati</taxon>
        <taxon>Pseudomonadota</taxon>
        <taxon>Betaproteobacteria</taxon>
        <taxon>Neisseriales</taxon>
        <taxon>Chitinibacteraceae</taxon>
        <taxon>Formivibrio</taxon>
    </lineage>
</organism>
<evidence type="ECO:0000313" key="8">
    <source>
        <dbReference type="EMBL" id="SFN78140.1"/>
    </source>
</evidence>
<feature type="transmembrane region" description="Helical" evidence="6">
    <location>
        <begin position="187"/>
        <end position="205"/>
    </location>
</feature>
<keyword evidence="5 6" id="KW-0472">Membrane</keyword>
<evidence type="ECO:0000259" key="7">
    <source>
        <dbReference type="SMART" id="SM01049"/>
    </source>
</evidence>
<feature type="domain" description="Single Cache" evidence="7">
    <location>
        <begin position="30"/>
        <end position="124"/>
    </location>
</feature>
<proteinExistence type="predicted"/>
<dbReference type="Proteomes" id="UP000242869">
    <property type="component" value="Unassembled WGS sequence"/>
</dbReference>
<name>A0A1I5BTV5_9NEIS</name>
<evidence type="ECO:0000256" key="2">
    <source>
        <dbReference type="ARBA" id="ARBA00022475"/>
    </source>
</evidence>
<reference evidence="9" key="1">
    <citation type="submission" date="2016-10" db="EMBL/GenBank/DDBJ databases">
        <authorList>
            <person name="Varghese N."/>
            <person name="Submissions S."/>
        </authorList>
    </citation>
    <scope>NUCLEOTIDE SEQUENCE [LARGE SCALE GENOMIC DNA]</scope>
    <source>
        <strain evidence="9">DSM 6150</strain>
    </source>
</reference>
<keyword evidence="9" id="KW-1185">Reference proteome</keyword>
<dbReference type="GO" id="GO:0005886">
    <property type="term" value="C:plasma membrane"/>
    <property type="evidence" value="ECO:0007669"/>
    <property type="project" value="UniProtKB-SubCell"/>
</dbReference>
<dbReference type="STRING" id="83765.SAMN05660284_02242"/>
<evidence type="ECO:0000313" key="9">
    <source>
        <dbReference type="Proteomes" id="UP000242869"/>
    </source>
</evidence>
<sequence length="322" mass="35325">MRLKTRVLIIIVASLLGLVVMGLLGLYNMRQSMLEERRAQIVQLLDFAESQMRHFHGLEVSGKLSAEEAQAKAKAAIAAQRSPDGSIYYFVRSADDTMIVHPLASRIGKVDDGGKMPDGRTLVQQYRDGLTSSGNNRFVSLALSPRAGHQKLLPKMNGVAKFDPWGWMYGIGFFVDDIDTRFWKQSVMFLAVGGGLLVLLAGLVLRMRSVILQQLGGEPQDAAECMKKIANGDLGVEIILEKDDSTSLMASLKLMQMKLKNITSAIQENASTLDGQVQIFDAAAKTYAETKSEDDLADLLRTIKKLGKTADILGKSVSRFKS</sequence>
<evidence type="ECO:0000256" key="5">
    <source>
        <dbReference type="ARBA" id="ARBA00023136"/>
    </source>
</evidence>